<dbReference type="EMBL" id="JAUKUD010000007">
    <property type="protein sequence ID" value="KAK0737796.1"/>
    <property type="molecule type" value="Genomic_DNA"/>
</dbReference>
<evidence type="ECO:0000256" key="1">
    <source>
        <dbReference type="SAM" id="Phobius"/>
    </source>
</evidence>
<sequence length="292" mass="32220">MNLESLLPEGRRRLKKRSPRFWVWFAAVIAAVILLVSLAVGVGVGLSKRNRPPPASVILPLYIYPADNSTWKPAYDAFLSRPDITFVVIVNPASGPGNTSLPDPQYRAAIAELRHYPNVQVLGYVRTDYARRALANARRDVAVYAAWPAAMSIEGIFLDEAPHVWDEGAVGFMQALGADIRAAEGIRGGRTIIHNPGTIPDPRLPSADVTVVFEHDYAAWQGGRDVAVAELPRSFRDSYSLMVHSVPETVGMGRLLKGLSPVARYLFVTNKDVDYYESFGEDWRDFVESVPG</sequence>
<organism evidence="2 3">
    <name type="scientific">Schizothecium vesticola</name>
    <dbReference type="NCBI Taxonomy" id="314040"/>
    <lineage>
        <taxon>Eukaryota</taxon>
        <taxon>Fungi</taxon>
        <taxon>Dikarya</taxon>
        <taxon>Ascomycota</taxon>
        <taxon>Pezizomycotina</taxon>
        <taxon>Sordariomycetes</taxon>
        <taxon>Sordariomycetidae</taxon>
        <taxon>Sordariales</taxon>
        <taxon>Schizotheciaceae</taxon>
        <taxon>Schizothecium</taxon>
    </lineage>
</organism>
<keyword evidence="1" id="KW-0472">Membrane</keyword>
<evidence type="ECO:0000313" key="2">
    <source>
        <dbReference type="EMBL" id="KAK0737796.1"/>
    </source>
</evidence>
<accession>A0AA40EH98</accession>
<dbReference type="PANTHER" id="PTHR35040">
    <property type="match status" value="1"/>
</dbReference>
<dbReference type="PANTHER" id="PTHR35040:SF9">
    <property type="entry name" value="4-LIKE CELL SURFACE PROTEIN, PUTATIVE (AFU_ORTHOLOGUE AFUA_4G14080)-RELATED"/>
    <property type="match status" value="1"/>
</dbReference>
<gene>
    <name evidence="2" type="ORF">B0T18DRAFT_234599</name>
</gene>
<reference evidence="2" key="1">
    <citation type="submission" date="2023-06" db="EMBL/GenBank/DDBJ databases">
        <title>Genome-scale phylogeny and comparative genomics of the fungal order Sordariales.</title>
        <authorList>
            <consortium name="Lawrence Berkeley National Laboratory"/>
            <person name="Hensen N."/>
            <person name="Bonometti L."/>
            <person name="Westerberg I."/>
            <person name="Brannstrom I.O."/>
            <person name="Guillou S."/>
            <person name="Cros-Aarteil S."/>
            <person name="Calhoun S."/>
            <person name="Haridas S."/>
            <person name="Kuo A."/>
            <person name="Mondo S."/>
            <person name="Pangilinan J."/>
            <person name="Riley R."/>
            <person name="LaButti K."/>
            <person name="Andreopoulos B."/>
            <person name="Lipzen A."/>
            <person name="Chen C."/>
            <person name="Yanf M."/>
            <person name="Daum C."/>
            <person name="Ng V."/>
            <person name="Clum A."/>
            <person name="Steindorff A."/>
            <person name="Ohm R."/>
            <person name="Martin F."/>
            <person name="Silar P."/>
            <person name="Natvig D."/>
            <person name="Lalanne C."/>
            <person name="Gautier V."/>
            <person name="Ament-velasquez S.L."/>
            <person name="Kruys A."/>
            <person name="Hutchinson M.I."/>
            <person name="Powell A.J."/>
            <person name="Barry K."/>
            <person name="Miller A.N."/>
            <person name="Grigoriev I.V."/>
            <person name="Debuchy R."/>
            <person name="Gladieux P."/>
            <person name="Thoren M.H."/>
            <person name="Johannesson H."/>
        </authorList>
    </citation>
    <scope>NUCLEOTIDE SEQUENCE</scope>
    <source>
        <strain evidence="2">SMH3187-1</strain>
    </source>
</reference>
<keyword evidence="1" id="KW-1133">Transmembrane helix</keyword>
<feature type="transmembrane region" description="Helical" evidence="1">
    <location>
        <begin position="21"/>
        <end position="46"/>
    </location>
</feature>
<protein>
    <submittedName>
        <fullName evidence="2">Spherulin 4-like cell surface protein</fullName>
    </submittedName>
</protein>
<dbReference type="InterPro" id="IPR021986">
    <property type="entry name" value="Spherulin4"/>
</dbReference>
<dbReference type="AlphaFoldDB" id="A0AA40EH98"/>
<keyword evidence="1" id="KW-0812">Transmembrane</keyword>
<comment type="caution">
    <text evidence="2">The sequence shown here is derived from an EMBL/GenBank/DDBJ whole genome shotgun (WGS) entry which is preliminary data.</text>
</comment>
<evidence type="ECO:0000313" key="3">
    <source>
        <dbReference type="Proteomes" id="UP001172155"/>
    </source>
</evidence>
<dbReference type="Pfam" id="PF12138">
    <property type="entry name" value="Spherulin4"/>
    <property type="match status" value="1"/>
</dbReference>
<dbReference type="Proteomes" id="UP001172155">
    <property type="component" value="Unassembled WGS sequence"/>
</dbReference>
<proteinExistence type="predicted"/>
<keyword evidence="3" id="KW-1185">Reference proteome</keyword>
<name>A0AA40EH98_9PEZI</name>